<organism evidence="1 2">
    <name type="scientific">Trichinella spiralis</name>
    <name type="common">Trichina worm</name>
    <dbReference type="NCBI Taxonomy" id="6334"/>
    <lineage>
        <taxon>Eukaryota</taxon>
        <taxon>Metazoa</taxon>
        <taxon>Ecdysozoa</taxon>
        <taxon>Nematoda</taxon>
        <taxon>Enoplea</taxon>
        <taxon>Dorylaimia</taxon>
        <taxon>Trichinellida</taxon>
        <taxon>Trichinellidae</taxon>
        <taxon>Trichinella</taxon>
    </lineage>
</organism>
<keyword evidence="2" id="KW-1185">Reference proteome</keyword>
<dbReference type="Proteomes" id="UP000054776">
    <property type="component" value="Unassembled WGS sequence"/>
</dbReference>
<comment type="caution">
    <text evidence="1">The sequence shown here is derived from an EMBL/GenBank/DDBJ whole genome shotgun (WGS) entry which is preliminary data.</text>
</comment>
<dbReference type="AlphaFoldDB" id="A0A0V1B7K3"/>
<name>A0A0V1B7K3_TRISP</name>
<sequence>MKCGTGFLSSVMENNVAFMVSCIVYRRIRTCCNIIALLNIIYDEQIEIATSLNPQVEQMISTFLSYAPDLTKRQLSLGNPYKQEIISWLEYSFVSTALDTLPSMLILRVTGSIFHQQTRLILDHIRLNRMNSTRSTCVIIVSSKSGNMGVWEDEAARATLPSMLILGVTESFGINASILNNMNNTRPRCVIVMSNMVTVSARSQRTADSTTDTSY</sequence>
<protein>
    <submittedName>
        <fullName evidence="1">Uncharacterized protein</fullName>
    </submittedName>
</protein>
<reference evidence="1 2" key="1">
    <citation type="submission" date="2015-01" db="EMBL/GenBank/DDBJ databases">
        <title>Evolution of Trichinella species and genotypes.</title>
        <authorList>
            <person name="Korhonen P.K."/>
            <person name="Edoardo P."/>
            <person name="Giuseppe L.R."/>
            <person name="Gasser R.B."/>
        </authorList>
    </citation>
    <scope>NUCLEOTIDE SEQUENCE [LARGE SCALE GENOMIC DNA]</scope>
    <source>
        <strain evidence="1">ISS3</strain>
    </source>
</reference>
<dbReference type="OrthoDB" id="10473958at2759"/>
<dbReference type="EMBL" id="JYDH01000090">
    <property type="protein sequence ID" value="KRY32922.1"/>
    <property type="molecule type" value="Genomic_DNA"/>
</dbReference>
<gene>
    <name evidence="1" type="ORF">T01_7983</name>
</gene>
<dbReference type="InParanoid" id="A0A0V1B7K3"/>
<evidence type="ECO:0000313" key="2">
    <source>
        <dbReference type="Proteomes" id="UP000054776"/>
    </source>
</evidence>
<evidence type="ECO:0000313" key="1">
    <source>
        <dbReference type="EMBL" id="KRY32922.1"/>
    </source>
</evidence>
<proteinExistence type="predicted"/>
<accession>A0A0V1B7K3</accession>